<evidence type="ECO:0000313" key="3">
    <source>
        <dbReference type="Proteomes" id="UP001234178"/>
    </source>
</evidence>
<feature type="region of interest" description="Disordered" evidence="1">
    <location>
        <begin position="1"/>
        <end position="76"/>
    </location>
</feature>
<comment type="caution">
    <text evidence="2">The sequence shown here is derived from an EMBL/GenBank/DDBJ whole genome shotgun (WGS) entry which is preliminary data.</text>
</comment>
<protein>
    <submittedName>
        <fullName evidence="2">Uncharacterized protein</fullName>
    </submittedName>
</protein>
<dbReference type="EMBL" id="JAOYFB010000040">
    <property type="protein sequence ID" value="KAK4037690.1"/>
    <property type="molecule type" value="Genomic_DNA"/>
</dbReference>
<name>A0ABR0B7M7_9CRUS</name>
<proteinExistence type="predicted"/>
<evidence type="ECO:0000256" key="1">
    <source>
        <dbReference type="SAM" id="MobiDB-lite"/>
    </source>
</evidence>
<feature type="compositionally biased region" description="Basic and acidic residues" evidence="1">
    <location>
        <begin position="52"/>
        <end position="61"/>
    </location>
</feature>
<keyword evidence="3" id="KW-1185">Reference proteome</keyword>
<sequence>MGIPRVARCKPTSKLDFDPLPTIPKYSRKLDRPFPILTGEKSRKQLSGIEQRNSKQGETRTQKRKAFLKKNQPQWNQDCDEDIDETKTKCNGWTFSIRVVPNTRPSGANTGTDSCLTNEALALGSKAKDQKLEGETTNSLLKVYDDHRRFKQDG</sequence>
<organism evidence="2 3">
    <name type="scientific">Daphnia magna</name>
    <dbReference type="NCBI Taxonomy" id="35525"/>
    <lineage>
        <taxon>Eukaryota</taxon>
        <taxon>Metazoa</taxon>
        <taxon>Ecdysozoa</taxon>
        <taxon>Arthropoda</taxon>
        <taxon>Crustacea</taxon>
        <taxon>Branchiopoda</taxon>
        <taxon>Diplostraca</taxon>
        <taxon>Cladocera</taxon>
        <taxon>Anomopoda</taxon>
        <taxon>Daphniidae</taxon>
        <taxon>Daphnia</taxon>
    </lineage>
</organism>
<gene>
    <name evidence="2" type="ORF">OUZ56_029721</name>
</gene>
<dbReference type="Proteomes" id="UP001234178">
    <property type="component" value="Unassembled WGS sequence"/>
</dbReference>
<reference evidence="2 3" key="1">
    <citation type="journal article" date="2023" name="Nucleic Acids Res.">
        <title>The hologenome of Daphnia magna reveals possible DNA methylation and microbiome-mediated evolution of the host genome.</title>
        <authorList>
            <person name="Chaturvedi A."/>
            <person name="Li X."/>
            <person name="Dhandapani V."/>
            <person name="Marshall H."/>
            <person name="Kissane S."/>
            <person name="Cuenca-Cambronero M."/>
            <person name="Asole G."/>
            <person name="Calvet F."/>
            <person name="Ruiz-Romero M."/>
            <person name="Marangio P."/>
            <person name="Guigo R."/>
            <person name="Rago D."/>
            <person name="Mirbahai L."/>
            <person name="Eastwood N."/>
            <person name="Colbourne J.K."/>
            <person name="Zhou J."/>
            <person name="Mallon E."/>
            <person name="Orsini L."/>
        </authorList>
    </citation>
    <scope>NUCLEOTIDE SEQUENCE [LARGE SCALE GENOMIC DNA]</scope>
    <source>
        <strain evidence="2">LRV0_1</strain>
    </source>
</reference>
<evidence type="ECO:0000313" key="2">
    <source>
        <dbReference type="EMBL" id="KAK4037690.1"/>
    </source>
</evidence>
<accession>A0ABR0B7M7</accession>